<proteinExistence type="predicted"/>
<dbReference type="Proteomes" id="UP001552299">
    <property type="component" value="Unassembled WGS sequence"/>
</dbReference>
<feature type="region of interest" description="Disordered" evidence="1">
    <location>
        <begin position="1"/>
        <end position="33"/>
    </location>
</feature>
<sequence length="304" mass="34610">MSAKRKTLHKHHHKSQPSRQMSHRNDHRNDPWKISMDGLRLQSITETRCEPHHQAESKTSWLPRKTIQGADCSIIIVLVQQATTNPLGSTWLPKLTIQLISRFQAPIQSQPSINSIFKSKVLMPKKLCPRYMFNLFEVFQDKNRETRLTGLPAASALDDNVDGEDHNARQNREDGYNCKREQNDPFNILEQEGDQETEPSKEEYVLAVASGLRFIYASCDNCAGEAQAGGARDLRRLLQALSLDFLLLLILDLVVSHHAAHRDFHGRNDRLAVDCVARVNGDYGFLGPVCAHKILFWFLDMDMS</sequence>
<evidence type="ECO:0000256" key="1">
    <source>
        <dbReference type="SAM" id="MobiDB-lite"/>
    </source>
</evidence>
<feature type="compositionally biased region" description="Basic and acidic residues" evidence="1">
    <location>
        <begin position="163"/>
        <end position="181"/>
    </location>
</feature>
<evidence type="ECO:0000313" key="2">
    <source>
        <dbReference type="EMBL" id="KAL0921834.1"/>
    </source>
</evidence>
<accession>A0ABD0V9Z8</accession>
<reference evidence="2 3" key="1">
    <citation type="journal article" date="2024" name="Plant Biotechnol. J.">
        <title>Dendrobium thyrsiflorum genome and its molecular insights into genes involved in important horticultural traits.</title>
        <authorList>
            <person name="Chen B."/>
            <person name="Wang J.Y."/>
            <person name="Zheng P.J."/>
            <person name="Li K.L."/>
            <person name="Liang Y.M."/>
            <person name="Chen X.F."/>
            <person name="Zhang C."/>
            <person name="Zhao X."/>
            <person name="He X."/>
            <person name="Zhang G.Q."/>
            <person name="Liu Z.J."/>
            <person name="Xu Q."/>
        </authorList>
    </citation>
    <scope>NUCLEOTIDE SEQUENCE [LARGE SCALE GENOMIC DNA]</scope>
    <source>
        <strain evidence="2">GZMU011</strain>
    </source>
</reference>
<keyword evidence="3" id="KW-1185">Reference proteome</keyword>
<dbReference type="EMBL" id="JANQDX010000007">
    <property type="protein sequence ID" value="KAL0921834.1"/>
    <property type="molecule type" value="Genomic_DNA"/>
</dbReference>
<feature type="region of interest" description="Disordered" evidence="1">
    <location>
        <begin position="153"/>
        <end position="181"/>
    </location>
</feature>
<evidence type="ECO:0000313" key="3">
    <source>
        <dbReference type="Proteomes" id="UP001552299"/>
    </source>
</evidence>
<feature type="compositionally biased region" description="Basic residues" evidence="1">
    <location>
        <begin position="1"/>
        <end position="22"/>
    </location>
</feature>
<gene>
    <name evidence="2" type="ORF">M5K25_008946</name>
</gene>
<comment type="caution">
    <text evidence="2">The sequence shown here is derived from an EMBL/GenBank/DDBJ whole genome shotgun (WGS) entry which is preliminary data.</text>
</comment>
<organism evidence="2 3">
    <name type="scientific">Dendrobium thyrsiflorum</name>
    <name type="common">Pinecone-like raceme dendrobium</name>
    <name type="synonym">Orchid</name>
    <dbReference type="NCBI Taxonomy" id="117978"/>
    <lineage>
        <taxon>Eukaryota</taxon>
        <taxon>Viridiplantae</taxon>
        <taxon>Streptophyta</taxon>
        <taxon>Embryophyta</taxon>
        <taxon>Tracheophyta</taxon>
        <taxon>Spermatophyta</taxon>
        <taxon>Magnoliopsida</taxon>
        <taxon>Liliopsida</taxon>
        <taxon>Asparagales</taxon>
        <taxon>Orchidaceae</taxon>
        <taxon>Epidendroideae</taxon>
        <taxon>Malaxideae</taxon>
        <taxon>Dendrobiinae</taxon>
        <taxon>Dendrobium</taxon>
    </lineage>
</organism>
<name>A0ABD0V9Z8_DENTH</name>
<protein>
    <submittedName>
        <fullName evidence="2">Uncharacterized protein</fullName>
    </submittedName>
</protein>
<dbReference type="AlphaFoldDB" id="A0ABD0V9Z8"/>